<evidence type="ECO:0000259" key="2">
    <source>
        <dbReference type="Pfam" id="PF15296"/>
    </source>
</evidence>
<feature type="domain" description="Codanin-1 C-terminal" evidence="2">
    <location>
        <begin position="878"/>
        <end position="989"/>
    </location>
</feature>
<name>A0A835TZS0_9PASS</name>
<dbReference type="PANTHER" id="PTHR28678:SF1">
    <property type="entry name" value="CODANIN-1"/>
    <property type="match status" value="1"/>
</dbReference>
<organism evidence="3">
    <name type="scientific">Lamprotornis superbus</name>
    <dbReference type="NCBI Taxonomy" id="245042"/>
    <lineage>
        <taxon>Eukaryota</taxon>
        <taxon>Metazoa</taxon>
        <taxon>Chordata</taxon>
        <taxon>Craniata</taxon>
        <taxon>Vertebrata</taxon>
        <taxon>Euteleostomi</taxon>
        <taxon>Archelosauria</taxon>
        <taxon>Archosauria</taxon>
        <taxon>Dinosauria</taxon>
        <taxon>Saurischia</taxon>
        <taxon>Theropoda</taxon>
        <taxon>Coelurosauria</taxon>
        <taxon>Aves</taxon>
        <taxon>Neognathae</taxon>
        <taxon>Neoaves</taxon>
        <taxon>Telluraves</taxon>
        <taxon>Australaves</taxon>
        <taxon>Passeriformes</taxon>
        <taxon>Sturnidae</taxon>
        <taxon>Lamprotornis</taxon>
    </lineage>
</organism>
<feature type="compositionally biased region" description="Low complexity" evidence="1">
    <location>
        <begin position="111"/>
        <end position="128"/>
    </location>
</feature>
<dbReference type="EMBL" id="JADDUC010000010">
    <property type="protein sequence ID" value="KAG0130551.1"/>
    <property type="molecule type" value="Genomic_DNA"/>
</dbReference>
<reference evidence="3" key="1">
    <citation type="submission" date="2020-10" db="EMBL/GenBank/DDBJ databases">
        <title>Feather gene expression reveals the developmental basis of iridescence in African starlings.</title>
        <authorList>
            <person name="Rubenstein D.R."/>
        </authorList>
    </citation>
    <scope>NUCLEOTIDE SEQUENCE</scope>
    <source>
        <strain evidence="3">SS15</strain>
        <tissue evidence="3">Liver</tissue>
    </source>
</reference>
<evidence type="ECO:0000313" key="4">
    <source>
        <dbReference type="EMBL" id="KAI1237874.1"/>
    </source>
</evidence>
<evidence type="ECO:0000313" key="3">
    <source>
        <dbReference type="EMBL" id="KAG0130551.1"/>
    </source>
</evidence>
<reference evidence="4" key="3">
    <citation type="submission" date="2022-01" db="EMBL/GenBank/DDBJ databases">
        <authorList>
            <person name="Rubenstein D.R."/>
        </authorList>
    </citation>
    <scope>NUCLEOTIDE SEQUENCE</scope>
    <source>
        <strain evidence="4">SS15</strain>
        <tissue evidence="4">Liver</tissue>
    </source>
</reference>
<comment type="caution">
    <text evidence="3">The sequence shown here is derived from an EMBL/GenBank/DDBJ whole genome shotgun (WGS) entry which is preliminary data.</text>
</comment>
<evidence type="ECO:0000256" key="1">
    <source>
        <dbReference type="SAM" id="MobiDB-lite"/>
    </source>
</evidence>
<feature type="region of interest" description="Disordered" evidence="1">
    <location>
        <begin position="177"/>
        <end position="242"/>
    </location>
</feature>
<dbReference type="GO" id="GO:0005634">
    <property type="term" value="C:nucleus"/>
    <property type="evidence" value="ECO:0007669"/>
    <property type="project" value="TreeGrafter"/>
</dbReference>
<dbReference type="InterPro" id="IPR028171">
    <property type="entry name" value="Codanin-1_C"/>
</dbReference>
<feature type="compositionally biased region" description="Low complexity" evidence="1">
    <location>
        <begin position="187"/>
        <end position="196"/>
    </location>
</feature>
<feature type="compositionally biased region" description="Low complexity" evidence="1">
    <location>
        <begin position="135"/>
        <end position="147"/>
    </location>
</feature>
<dbReference type="OrthoDB" id="20982at2759"/>
<dbReference type="Proteomes" id="UP000618051">
    <property type="component" value="Unassembled WGS sequence"/>
</dbReference>
<feature type="region of interest" description="Disordered" evidence="1">
    <location>
        <begin position="135"/>
        <end position="154"/>
    </location>
</feature>
<dbReference type="InterPro" id="IPR040031">
    <property type="entry name" value="Codanin-1"/>
</dbReference>
<keyword evidence="5" id="KW-1185">Reference proteome</keyword>
<proteinExistence type="predicted"/>
<feature type="region of interest" description="Disordered" evidence="1">
    <location>
        <begin position="59"/>
        <end position="128"/>
    </location>
</feature>
<gene>
    <name evidence="4" type="ORF">IHE44_0013964</name>
    <name evidence="3" type="ORF">IHE44_014611</name>
</gene>
<evidence type="ECO:0000313" key="5">
    <source>
        <dbReference type="Proteomes" id="UP000618051"/>
    </source>
</evidence>
<dbReference type="Pfam" id="PF15296">
    <property type="entry name" value="Codanin-1_C"/>
    <property type="match status" value="1"/>
</dbReference>
<dbReference type="GO" id="GO:0006325">
    <property type="term" value="P:chromatin organization"/>
    <property type="evidence" value="ECO:0007669"/>
    <property type="project" value="TreeGrafter"/>
</dbReference>
<protein>
    <recommendedName>
        <fullName evidence="2">Codanin-1 C-terminal domain-containing protein</fullName>
    </recommendedName>
</protein>
<reference evidence="4 5" key="2">
    <citation type="journal article" date="2021" name="J. Hered.">
        <title>Feather Gene Expression Elucidates the Developmental Basis of Plumage Iridescence in African Starlings.</title>
        <authorList>
            <person name="Rubenstein D.R."/>
            <person name="Corvelo A."/>
            <person name="MacManes M.D."/>
            <person name="Maia R."/>
            <person name="Narzisi G."/>
            <person name="Rousaki A."/>
            <person name="Vandenabeele P."/>
            <person name="Shawkey M.D."/>
            <person name="Solomon J."/>
        </authorList>
    </citation>
    <scope>NUCLEOTIDE SEQUENCE [LARGE SCALE GENOMIC DNA]</scope>
    <source>
        <strain evidence="4">SS15</strain>
    </source>
</reference>
<feature type="compositionally biased region" description="Polar residues" evidence="1">
    <location>
        <begin position="59"/>
        <end position="80"/>
    </location>
</feature>
<feature type="compositionally biased region" description="Basic and acidic residues" evidence="1">
    <location>
        <begin position="197"/>
        <end position="206"/>
    </location>
</feature>
<dbReference type="PANTHER" id="PTHR28678">
    <property type="entry name" value="CODANIN-1"/>
    <property type="match status" value="1"/>
</dbReference>
<feature type="region of interest" description="Disordered" evidence="1">
    <location>
        <begin position="254"/>
        <end position="301"/>
    </location>
</feature>
<dbReference type="EMBL" id="JADDUC020000007">
    <property type="protein sequence ID" value="KAI1237874.1"/>
    <property type="molecule type" value="Genomic_DNA"/>
</dbReference>
<accession>A0A835TZS0</accession>
<feature type="compositionally biased region" description="Polar residues" evidence="1">
    <location>
        <begin position="88"/>
        <end position="110"/>
    </location>
</feature>
<sequence length="2021" mass="224769">MAAEEVPVSAVVRWLRHGPGHRPAEENHIHDKLASLTSLQKDFVPFLLNFLREQTSQILTNGPSTPAKTPNSKAHGSQRTGSERRTGHATSSRVQLFSQRTSVTTCSTDTSFSPAAASSGSSSFSGSNLSSPCGDFPSVVSSSSPSFGHSPVLHHGEKKSFQKASLGSFLTATPEAVPVRRGRRRGSSSVGASGRQVARDLGHSLAEEEDGKSDTGSWSGGRRKWSEAPLVSARSPPSQLNLNNLEEFPPMGAASGWTNKSKPSRRINPTPVSAERPLSKPKTCFTSTPVSHSPAAHWSAGSSPEAFTAVQEGNLSSDFLHAALEEKSSSGCMAAVDHPQSHGCKLLHQASSPAGISFDPGTPAKPSYTRSASLPAESHLVTCANPAKVSCKKQLECLAQLYSSCIAENLVPNIFLELFFVLQLLTSKGTSAAEDGDSDLEISERDRDVAGRQHFESVHNCVYFAVRVLDYQYEIISHLEKGMLKLLAENERIASFSPTLHRRLRQAYESSTAKVSLLLPCSVQSVSFQPETDNRSNFPSDRAFHIFKKQRDIFYELLREWEDNHEKTGWDFERVLGNKIRAMMAHLSATCNHSRFARLFQKQLIQMCKGPVGGGASWGDTPDQDVLNMLGSDNLSRLKRLQERFVVPQSIRGPCPPPSFPGCQQFFRDFILSAGSYQFNQHLMDSLCLKILELNGLTLVEHEHSDGETDMEEQDEKKRFTVALLSLRLLAKFLGFLVFLPYRTAEQPTRDLQDSALALRNQTLPVLDILKLLRQSIRDQRSILTIPWIVEYLSLVDHIAPFLDYYRKVFGLLLQVYRLMVLSEDKEMSFLNKLLILAVLGWLFQVPSVPEELFFTTDERQERFVMDSVTSAQALDFVPLVDQQLLYTCCPYLGELRKLLASFVAGSGGKNGGFIRKITPTAAESLAPKASVTQRKLQVDLEQAFFHNQPPSLRRTVEFVAERVGSNCVKHIKATLVAELVERAEAMLRDKVKEEDIDHDKLLEEVCTHLYEEGAQALIKGREFCEKKGPEAVRVLLPEETSAALFSSRLPSEFSLTAVLWLTVNLLSFVIIPVKVLSSAESIAVELATEKACGWLSANIAALIKREVKATFNRMLKVPGFPLPGEDALELRRDCPPGCQHCAPFPSQMINEIKSSLLECYLKYRISGSMAGVAFLMSQDLFVEEQDTNVCVTVVFLFKYVLCVAVGPREEGEVVDCVWLECLLGRLSQTLRCRKFMCPTAEQQLAKCTIELASLLDRVPLSLGIKSLEKSPERLRVKNNPTSGLLKLLFSIWKEDFGTSVPVQLIFSKKNISYLAEAKQREWDLFLFLLHGLIEHELMKTSEIQSCLHSLEELPWPSDFVKDLKRLSQVFVSEHQTEEPRTNPCELTRQSLATDWELFAGSILKIRGHFVQNLHWAFCHGHFAVVTLLKDLHQQIDLQSSCSLDSETLFVFVQHQAVTKPRNQLKLLCDQRDGFLFSCLEFQFYQSESAAARELQPGRAGKVVKKHCDVPWRVGFERGLFLGGQWAFSALTDRLSPRMTKPQEQFPATREHSCALWGRRHFCSGTQQTTPLCIQSTRAVVEHRFSACGHLAVGPRVRTLQPPGLVAFSQSESLGIVPVSWALLLCQALASLIRRNPPRCFSYKNCFITSAVSKIKGKKSKALSKSVEKGTSSQLRQMIYLHSQEVCICSSAQELSSSSSQAPEVRLWWWLPQEEHFPWPFQTPGLFSGAAALSSEQVSQLSNHQGLLLGHGAQEPGRDGWGTKVHLQGLEERLHAGVCACFKQNTSPVWNSSDITIMQQKSRGCFRSTSEEANHHLIFKEILSKLWLLVGDIFLKSCKASGDISLTQQWFLTCPSWLLKLLAVLEVTVQCLKGAEHFFFLVLEPCKNGQIFPASAGEIQIPLPCIQSLGQTQMLLGTQTSASLLLLHWNCPWLICSSSLQDPQQGVCFPDAVIELCFSQFHCEGMLVQIQVNAGHDLGTLSLKPLDLSAPAVTGLASFLPDFLNHSRCHSSRVTKEEGCS</sequence>